<dbReference type="InterPro" id="IPR057326">
    <property type="entry name" value="KR_dom"/>
</dbReference>
<dbReference type="Gene3D" id="3.40.50.720">
    <property type="entry name" value="NAD(P)-binding Rossmann-like Domain"/>
    <property type="match status" value="1"/>
</dbReference>
<keyword evidence="17" id="KW-1185">Reference proteome</keyword>
<dbReference type="NCBIfam" id="NF009466">
    <property type="entry name" value="PRK12826.1-2"/>
    <property type="match status" value="1"/>
</dbReference>
<keyword evidence="7 14" id="KW-0560">Oxidoreductase</keyword>
<dbReference type="EC" id="1.1.1.100" evidence="14"/>
<evidence type="ECO:0000256" key="4">
    <source>
        <dbReference type="ARBA" id="ARBA00022516"/>
    </source>
</evidence>
<evidence type="ECO:0000256" key="2">
    <source>
        <dbReference type="ARBA" id="ARBA00005194"/>
    </source>
</evidence>
<keyword evidence="9 14" id="KW-0275">Fatty acid biosynthesis</keyword>
<dbReference type="GO" id="GO:0004316">
    <property type="term" value="F:3-oxoacyl-[acyl-carrier-protein] reductase (NADPH) activity"/>
    <property type="evidence" value="ECO:0007669"/>
    <property type="project" value="UniProtKB-UniRule"/>
</dbReference>
<dbReference type="FunFam" id="3.40.50.720:FF:000037">
    <property type="entry name" value="3-oxoacyl-[acyl-carrier-protein] reductase FabG"/>
    <property type="match status" value="1"/>
</dbReference>
<evidence type="ECO:0000256" key="9">
    <source>
        <dbReference type="ARBA" id="ARBA00023160"/>
    </source>
</evidence>
<dbReference type="PRINTS" id="PR00081">
    <property type="entry name" value="GDHRDH"/>
</dbReference>
<evidence type="ECO:0000313" key="16">
    <source>
        <dbReference type="EMBL" id="MDF9408101.1"/>
    </source>
</evidence>
<proteinExistence type="inferred from homology"/>
<dbReference type="NCBIfam" id="TIGR01830">
    <property type="entry name" value="3oxo_ACP_reduc"/>
    <property type="match status" value="1"/>
</dbReference>
<evidence type="ECO:0000256" key="10">
    <source>
        <dbReference type="ARBA" id="ARBA00023221"/>
    </source>
</evidence>
<evidence type="ECO:0000256" key="13">
    <source>
        <dbReference type="PIRSR" id="PIRSR611284-2"/>
    </source>
</evidence>
<feature type="binding site" evidence="13">
    <location>
        <position position="188"/>
    </location>
    <ligand>
        <name>NADP(+)</name>
        <dbReference type="ChEBI" id="CHEBI:58349"/>
    </ligand>
</feature>
<protein>
    <recommendedName>
        <fullName evidence="14">3-oxoacyl-[acyl-carrier-protein] reductase</fullName>
        <ecNumber evidence="14">1.1.1.100</ecNumber>
    </recommendedName>
</protein>
<dbReference type="PRINTS" id="PR00080">
    <property type="entry name" value="SDRFAMILY"/>
</dbReference>
<dbReference type="EMBL" id="JAKOAV010000010">
    <property type="protein sequence ID" value="MDF9408101.1"/>
    <property type="molecule type" value="Genomic_DNA"/>
</dbReference>
<organism evidence="16 17">
    <name type="scientific">Pelotomaculum isophthalicicum JI</name>
    <dbReference type="NCBI Taxonomy" id="947010"/>
    <lineage>
        <taxon>Bacteria</taxon>
        <taxon>Bacillati</taxon>
        <taxon>Bacillota</taxon>
        <taxon>Clostridia</taxon>
        <taxon>Eubacteriales</taxon>
        <taxon>Desulfotomaculaceae</taxon>
        <taxon>Pelotomaculum</taxon>
    </lineage>
</organism>
<dbReference type="GO" id="GO:0006633">
    <property type="term" value="P:fatty acid biosynthetic process"/>
    <property type="evidence" value="ECO:0007669"/>
    <property type="project" value="UniProtKB-KW"/>
</dbReference>
<evidence type="ECO:0000313" key="17">
    <source>
        <dbReference type="Proteomes" id="UP001154312"/>
    </source>
</evidence>
<evidence type="ECO:0000256" key="14">
    <source>
        <dbReference type="RuleBase" id="RU366074"/>
    </source>
</evidence>
<feature type="binding site" evidence="13">
    <location>
        <begin position="12"/>
        <end position="15"/>
    </location>
    <ligand>
        <name>NADP(+)</name>
        <dbReference type="ChEBI" id="CHEBI:58349"/>
    </ligand>
</feature>
<dbReference type="InterPro" id="IPR050259">
    <property type="entry name" value="SDR"/>
</dbReference>
<feature type="binding site" evidence="13">
    <location>
        <begin position="155"/>
        <end position="159"/>
    </location>
    <ligand>
        <name>NADP(+)</name>
        <dbReference type="ChEBI" id="CHEBI:58349"/>
    </ligand>
</feature>
<dbReference type="GO" id="GO:0051287">
    <property type="term" value="F:NAD binding"/>
    <property type="evidence" value="ECO:0007669"/>
    <property type="project" value="UniProtKB-UniRule"/>
</dbReference>
<dbReference type="CDD" id="cd05333">
    <property type="entry name" value="BKR_SDR_c"/>
    <property type="match status" value="1"/>
</dbReference>
<feature type="active site" description="Proton acceptor" evidence="12">
    <location>
        <position position="155"/>
    </location>
</feature>
<dbReference type="PROSITE" id="PS00061">
    <property type="entry name" value="ADH_SHORT"/>
    <property type="match status" value="1"/>
</dbReference>
<reference evidence="16" key="1">
    <citation type="submission" date="2022-02" db="EMBL/GenBank/DDBJ databases">
        <authorList>
            <person name="Leng L."/>
        </authorList>
    </citation>
    <scope>NUCLEOTIDE SEQUENCE</scope>
    <source>
        <strain evidence="16">JI</strain>
    </source>
</reference>
<comment type="function">
    <text evidence="1 14">Catalyzes the NADPH-dependent reduction of beta-ketoacyl-ACP substrates to beta-hydroxyacyl-ACP products, the first reductive step in the elongation cycle of fatty acid biosynthesis.</text>
</comment>
<sequence>MVLNGRTAIVTGASRGIGRAIALNLAEKGAAVLINYAGRADAAAEVAETIRSAGGRALVYQADVSSQAEVETMVKAALAEFGKIDILVNNAGITRDNVVFRMKEAEWDAVLGANLKGAFNCIKIAAKNMFKNHYGRIINISSVVGLTGNSGQANYSAAKAGLIGLTKAMAKELGSRNITVNAVAPGYIDTEMTMALAENVKGKMLEQIPLNRFGCPEEVAELVAFLASDVAGYITGQTINVDGGMLCV</sequence>
<accession>A0A9X4H256</accession>
<keyword evidence="5 14" id="KW-0276">Fatty acid metabolism</keyword>
<dbReference type="Proteomes" id="UP001154312">
    <property type="component" value="Unassembled WGS sequence"/>
</dbReference>
<dbReference type="InterPro" id="IPR020904">
    <property type="entry name" value="Sc_DH/Rdtase_CS"/>
</dbReference>
<evidence type="ECO:0000256" key="11">
    <source>
        <dbReference type="ARBA" id="ARBA00048508"/>
    </source>
</evidence>
<evidence type="ECO:0000256" key="12">
    <source>
        <dbReference type="PIRSR" id="PIRSR611284-1"/>
    </source>
</evidence>
<evidence type="ECO:0000259" key="15">
    <source>
        <dbReference type="SMART" id="SM00822"/>
    </source>
</evidence>
<comment type="caution">
    <text evidence="16">The sequence shown here is derived from an EMBL/GenBank/DDBJ whole genome shotgun (WGS) entry which is preliminary data.</text>
</comment>
<name>A0A9X4H256_9FIRM</name>
<dbReference type="PANTHER" id="PTHR42879">
    <property type="entry name" value="3-OXOACYL-(ACYL-CARRIER-PROTEIN) REDUCTASE"/>
    <property type="match status" value="1"/>
</dbReference>
<dbReference type="Pfam" id="PF13561">
    <property type="entry name" value="adh_short_C2"/>
    <property type="match status" value="1"/>
</dbReference>
<keyword evidence="10" id="KW-0753">Steroid metabolism</keyword>
<gene>
    <name evidence="16" type="primary">fabG</name>
    <name evidence="16" type="ORF">L7E55_06965</name>
</gene>
<dbReference type="NCBIfam" id="NF004198">
    <property type="entry name" value="PRK05653.1-3"/>
    <property type="match status" value="1"/>
</dbReference>
<dbReference type="AlphaFoldDB" id="A0A9X4H256"/>
<evidence type="ECO:0000256" key="6">
    <source>
        <dbReference type="ARBA" id="ARBA00022857"/>
    </source>
</evidence>
<dbReference type="SMART" id="SM00822">
    <property type="entry name" value="PKS_KR"/>
    <property type="match status" value="1"/>
</dbReference>
<dbReference type="InterPro" id="IPR002347">
    <property type="entry name" value="SDR_fam"/>
</dbReference>
<dbReference type="SUPFAM" id="SSF51735">
    <property type="entry name" value="NAD(P)-binding Rossmann-fold domains"/>
    <property type="match status" value="1"/>
</dbReference>
<evidence type="ECO:0000256" key="7">
    <source>
        <dbReference type="ARBA" id="ARBA00023002"/>
    </source>
</evidence>
<evidence type="ECO:0000256" key="3">
    <source>
        <dbReference type="ARBA" id="ARBA00006484"/>
    </source>
</evidence>
<keyword evidence="6 13" id="KW-0521">NADP</keyword>
<keyword evidence="4 14" id="KW-0444">Lipid biosynthesis</keyword>
<comment type="similarity">
    <text evidence="3 14">Belongs to the short-chain dehydrogenases/reductases (SDR) family.</text>
</comment>
<dbReference type="RefSeq" id="WP_277443389.1">
    <property type="nucleotide sequence ID" value="NZ_JAKOAV010000010.1"/>
</dbReference>
<dbReference type="InterPro" id="IPR036291">
    <property type="entry name" value="NAD(P)-bd_dom_sf"/>
</dbReference>
<evidence type="ECO:0000256" key="1">
    <source>
        <dbReference type="ARBA" id="ARBA00002607"/>
    </source>
</evidence>
<evidence type="ECO:0000256" key="5">
    <source>
        <dbReference type="ARBA" id="ARBA00022832"/>
    </source>
</evidence>
<dbReference type="GO" id="GO:0008202">
    <property type="term" value="P:steroid metabolic process"/>
    <property type="evidence" value="ECO:0007669"/>
    <property type="project" value="UniProtKB-KW"/>
</dbReference>
<dbReference type="NCBIfam" id="NF005559">
    <property type="entry name" value="PRK07231.1"/>
    <property type="match status" value="1"/>
</dbReference>
<feature type="binding site" evidence="13">
    <location>
        <position position="90"/>
    </location>
    <ligand>
        <name>NADP(+)</name>
        <dbReference type="ChEBI" id="CHEBI:58349"/>
    </ligand>
</feature>
<dbReference type="InterPro" id="IPR011284">
    <property type="entry name" value="3oxo_ACP_reduc"/>
</dbReference>
<comment type="subunit">
    <text evidence="14">Homotetramer.</text>
</comment>
<feature type="domain" description="Ketoreductase" evidence="15">
    <location>
        <begin position="6"/>
        <end position="186"/>
    </location>
</feature>
<dbReference type="PANTHER" id="PTHR42879:SF2">
    <property type="entry name" value="3-OXOACYL-[ACYL-CARRIER-PROTEIN] REDUCTASE FABG"/>
    <property type="match status" value="1"/>
</dbReference>
<comment type="catalytic activity">
    <reaction evidence="11 14">
        <text>a (3R)-hydroxyacyl-[ACP] + NADP(+) = a 3-oxoacyl-[ACP] + NADPH + H(+)</text>
        <dbReference type="Rhea" id="RHEA:17397"/>
        <dbReference type="Rhea" id="RHEA-COMP:9916"/>
        <dbReference type="Rhea" id="RHEA-COMP:9945"/>
        <dbReference type="ChEBI" id="CHEBI:15378"/>
        <dbReference type="ChEBI" id="CHEBI:57783"/>
        <dbReference type="ChEBI" id="CHEBI:58349"/>
        <dbReference type="ChEBI" id="CHEBI:78776"/>
        <dbReference type="ChEBI" id="CHEBI:78827"/>
        <dbReference type="EC" id="1.1.1.100"/>
    </reaction>
</comment>
<evidence type="ECO:0000256" key="8">
    <source>
        <dbReference type="ARBA" id="ARBA00023098"/>
    </source>
</evidence>
<comment type="pathway">
    <text evidence="2 14">Lipid metabolism; fatty acid biosynthesis.</text>
</comment>
<keyword evidence="8 14" id="KW-0443">Lipid metabolism</keyword>